<dbReference type="AlphaFoldDB" id="A0A482WGT6"/>
<feature type="signal peptide" evidence="2">
    <location>
        <begin position="1"/>
        <end position="23"/>
    </location>
</feature>
<evidence type="ECO:0000313" key="3">
    <source>
        <dbReference type="EMBL" id="RZF32391.1"/>
    </source>
</evidence>
<evidence type="ECO:0000313" key="4">
    <source>
        <dbReference type="Proteomes" id="UP000291343"/>
    </source>
</evidence>
<evidence type="ECO:0000256" key="2">
    <source>
        <dbReference type="SAM" id="SignalP"/>
    </source>
</evidence>
<feature type="compositionally biased region" description="Pro residues" evidence="1">
    <location>
        <begin position="391"/>
        <end position="404"/>
    </location>
</feature>
<sequence length="492" mass="55344">MSRRASPWLPLTLLVVFATGATCVASATKHDAEGGHCDCSTQGRWQPLFKPSQILHSEFPEHKYSDSTGGPRPTHLRTVKILPHLVVPLINPLAISIHHQPDTNKGEQHSYNEVNSNSIVDNGARKKKKKTKNKLKDDHYDYGYPYYKGPSYEEEFPSTQRPYDGHSFEEHYHNDSQEHMGHFDDDSPHLTDQHHHQDDHHNLNVHHHQDGHHNVEDVSTEAGNASGEDTRSYEETGSSGPGPDPTTSTHDDHYSHDSNYNYNNEEEGSTMSPYFNSEENKEQVYDSSKYSPHIEHNNGFRFNSIKGGGSKKHIYRDVNKYYGKTRGKAMRYPGSSNLHSSSDKYPMTSNSFDSGYKSSPSLKYKHVKRPPKALTFSRPAVPATLHSDLYHPPPPPPPPPPEATTPPARVLPDRAPISHAHPPLAILTPLKIILREEAKRITLLSPPAPGMHHTWTFDTPLSSRSTEIALLKKPRVVYVMKTVPPNSLSLIK</sequence>
<feature type="region of interest" description="Disordered" evidence="1">
    <location>
        <begin position="177"/>
        <end position="292"/>
    </location>
</feature>
<keyword evidence="2" id="KW-0732">Signal</keyword>
<dbReference type="OrthoDB" id="6625264at2759"/>
<feature type="region of interest" description="Disordered" evidence="1">
    <location>
        <begin position="384"/>
        <end position="414"/>
    </location>
</feature>
<dbReference type="EMBL" id="QKKF02037264">
    <property type="protein sequence ID" value="RZF32391.1"/>
    <property type="molecule type" value="Genomic_DNA"/>
</dbReference>
<gene>
    <name evidence="3" type="ORF">LSTR_LSTR001855</name>
</gene>
<organism evidence="3 4">
    <name type="scientific">Laodelphax striatellus</name>
    <name type="common">Small brown planthopper</name>
    <name type="synonym">Delphax striatella</name>
    <dbReference type="NCBI Taxonomy" id="195883"/>
    <lineage>
        <taxon>Eukaryota</taxon>
        <taxon>Metazoa</taxon>
        <taxon>Ecdysozoa</taxon>
        <taxon>Arthropoda</taxon>
        <taxon>Hexapoda</taxon>
        <taxon>Insecta</taxon>
        <taxon>Pterygota</taxon>
        <taxon>Neoptera</taxon>
        <taxon>Paraneoptera</taxon>
        <taxon>Hemiptera</taxon>
        <taxon>Auchenorrhyncha</taxon>
        <taxon>Fulgoroidea</taxon>
        <taxon>Delphacidae</taxon>
        <taxon>Criomorphinae</taxon>
        <taxon>Laodelphax</taxon>
    </lineage>
</organism>
<dbReference type="InParanoid" id="A0A482WGT6"/>
<accession>A0A482WGT6</accession>
<comment type="caution">
    <text evidence="3">The sequence shown here is derived from an EMBL/GenBank/DDBJ whole genome shotgun (WGS) entry which is preliminary data.</text>
</comment>
<feature type="compositionally biased region" description="Basic and acidic residues" evidence="1">
    <location>
        <begin position="177"/>
        <end position="216"/>
    </location>
</feature>
<keyword evidence="4" id="KW-1185">Reference proteome</keyword>
<feature type="chain" id="PRO_5019862691" evidence="2">
    <location>
        <begin position="24"/>
        <end position="492"/>
    </location>
</feature>
<evidence type="ECO:0000256" key="1">
    <source>
        <dbReference type="SAM" id="MobiDB-lite"/>
    </source>
</evidence>
<proteinExistence type="predicted"/>
<reference evidence="3 4" key="1">
    <citation type="journal article" date="2017" name="Gigascience">
        <title>Genome sequence of the small brown planthopper, Laodelphax striatellus.</title>
        <authorList>
            <person name="Zhu J."/>
            <person name="Jiang F."/>
            <person name="Wang X."/>
            <person name="Yang P."/>
            <person name="Bao Y."/>
            <person name="Zhao W."/>
            <person name="Wang W."/>
            <person name="Lu H."/>
            <person name="Wang Q."/>
            <person name="Cui N."/>
            <person name="Li J."/>
            <person name="Chen X."/>
            <person name="Luo L."/>
            <person name="Yu J."/>
            <person name="Kang L."/>
            <person name="Cui F."/>
        </authorList>
    </citation>
    <scope>NUCLEOTIDE SEQUENCE [LARGE SCALE GENOMIC DNA]</scope>
    <source>
        <strain evidence="3">Lst14</strain>
    </source>
</reference>
<protein>
    <submittedName>
        <fullName evidence="3">Uncharacterized protein</fullName>
    </submittedName>
</protein>
<dbReference type="Proteomes" id="UP000291343">
    <property type="component" value="Unassembled WGS sequence"/>
</dbReference>
<feature type="region of interest" description="Disordered" evidence="1">
    <location>
        <begin position="151"/>
        <end position="170"/>
    </location>
</feature>
<name>A0A482WGT6_LAOST</name>